<evidence type="ECO:0000256" key="3">
    <source>
        <dbReference type="PROSITE-ProRule" id="PRU01282"/>
    </source>
</evidence>
<comment type="similarity">
    <text evidence="1 3">Belongs to the ArsC family.</text>
</comment>
<dbReference type="PROSITE" id="PS51353">
    <property type="entry name" value="ARSC"/>
    <property type="match status" value="1"/>
</dbReference>
<dbReference type="Pfam" id="PF03960">
    <property type="entry name" value="ArsC"/>
    <property type="match status" value="1"/>
</dbReference>
<evidence type="ECO:0000256" key="1">
    <source>
        <dbReference type="ARBA" id="ARBA00007198"/>
    </source>
</evidence>
<proteinExistence type="inferred from homology"/>
<dbReference type="InterPro" id="IPR006659">
    <property type="entry name" value="Arsenate_reductase"/>
</dbReference>
<dbReference type="Proteomes" id="UP000321926">
    <property type="component" value="Unassembled WGS sequence"/>
</dbReference>
<name>A0A5C8KAZ0_9BACT</name>
<dbReference type="OrthoDB" id="9808142at2"/>
<dbReference type="GO" id="GO:0008794">
    <property type="term" value="F:arsenate reductase (glutaredoxin) activity"/>
    <property type="evidence" value="ECO:0007669"/>
    <property type="project" value="UniProtKB-EC"/>
</dbReference>
<reference evidence="4 5" key="1">
    <citation type="submission" date="2019-08" db="EMBL/GenBank/DDBJ databases">
        <authorList>
            <person name="Shi S."/>
        </authorList>
    </citation>
    <scope>NUCLEOTIDE SEQUENCE [LARGE SCALE GENOMIC DNA]</scope>
    <source>
        <strain evidence="4 5">GY10130</strain>
    </source>
</reference>
<dbReference type="NCBIfam" id="TIGR00014">
    <property type="entry name" value="arsC"/>
    <property type="match status" value="1"/>
</dbReference>
<dbReference type="InterPro" id="IPR036249">
    <property type="entry name" value="Thioredoxin-like_sf"/>
</dbReference>
<organism evidence="4 5">
    <name type="scientific">Pontibacter qinzhouensis</name>
    <dbReference type="NCBI Taxonomy" id="2603253"/>
    <lineage>
        <taxon>Bacteria</taxon>
        <taxon>Pseudomonadati</taxon>
        <taxon>Bacteroidota</taxon>
        <taxon>Cytophagia</taxon>
        <taxon>Cytophagales</taxon>
        <taxon>Hymenobacteraceae</taxon>
        <taxon>Pontibacter</taxon>
    </lineage>
</organism>
<dbReference type="InterPro" id="IPR006660">
    <property type="entry name" value="Arsenate_reductase-like"/>
</dbReference>
<gene>
    <name evidence="4" type="primary">arsC</name>
    <name evidence="4" type="ORF">FVR03_05810</name>
</gene>
<dbReference type="PANTHER" id="PTHR30041:SF4">
    <property type="entry name" value="ARSENATE REDUCTASE"/>
    <property type="match status" value="1"/>
</dbReference>
<keyword evidence="2 4" id="KW-0560">Oxidoreductase</keyword>
<dbReference type="SUPFAM" id="SSF52833">
    <property type="entry name" value="Thioredoxin-like"/>
    <property type="match status" value="1"/>
</dbReference>
<accession>A0A5C8KAZ0</accession>
<dbReference type="CDD" id="cd03034">
    <property type="entry name" value="ArsC_ArsC"/>
    <property type="match status" value="1"/>
</dbReference>
<dbReference type="PANTHER" id="PTHR30041">
    <property type="entry name" value="ARSENATE REDUCTASE"/>
    <property type="match status" value="1"/>
</dbReference>
<dbReference type="RefSeq" id="WP_147920792.1">
    <property type="nucleotide sequence ID" value="NZ_VRTY01000015.1"/>
</dbReference>
<evidence type="ECO:0000313" key="5">
    <source>
        <dbReference type="Proteomes" id="UP000321926"/>
    </source>
</evidence>
<dbReference type="AlphaFoldDB" id="A0A5C8KAZ0"/>
<dbReference type="Gene3D" id="3.40.30.10">
    <property type="entry name" value="Glutaredoxin"/>
    <property type="match status" value="1"/>
</dbReference>
<comment type="caution">
    <text evidence="4">The sequence shown here is derived from an EMBL/GenBank/DDBJ whole genome shotgun (WGS) entry which is preliminary data.</text>
</comment>
<keyword evidence="5" id="KW-1185">Reference proteome</keyword>
<evidence type="ECO:0000313" key="4">
    <source>
        <dbReference type="EMBL" id="TXK49835.1"/>
    </source>
</evidence>
<sequence length="113" mass="12903">MLTIYHNTRCSKSRQALDLLQQENREVQVIEYLKTPPTAAELQSLAQKLHLKPEDLVRKQEKLFKEKFAGKVYTDEEWVAILVANPSLIERPIVVKGDKAVIGRPPENVLALL</sequence>
<evidence type="ECO:0000256" key="2">
    <source>
        <dbReference type="ARBA" id="ARBA00023002"/>
    </source>
</evidence>
<dbReference type="EC" id="1.20.4.1" evidence="4"/>
<dbReference type="EMBL" id="VRTY01000015">
    <property type="protein sequence ID" value="TXK49835.1"/>
    <property type="molecule type" value="Genomic_DNA"/>
</dbReference>
<protein>
    <submittedName>
        <fullName evidence="4">Arsenate reductase (Glutaredoxin)</fullName>
        <ecNumber evidence="4">1.20.4.1</ecNumber>
    </submittedName>
</protein>